<feature type="compositionally biased region" description="Basic and acidic residues" evidence="1">
    <location>
        <begin position="310"/>
        <end position="324"/>
    </location>
</feature>
<name>A0A7C8NNK3_ORBOL</name>
<feature type="compositionally biased region" description="Basic and acidic residues" evidence="1">
    <location>
        <begin position="371"/>
        <end position="416"/>
    </location>
</feature>
<feature type="region of interest" description="Disordered" evidence="1">
    <location>
        <begin position="621"/>
        <end position="653"/>
    </location>
</feature>
<feature type="compositionally biased region" description="Acidic residues" evidence="1">
    <location>
        <begin position="35"/>
        <end position="49"/>
    </location>
</feature>
<feature type="region of interest" description="Disordered" evidence="1">
    <location>
        <begin position="1"/>
        <end position="77"/>
    </location>
</feature>
<feature type="compositionally biased region" description="Polar residues" evidence="1">
    <location>
        <begin position="682"/>
        <end position="691"/>
    </location>
</feature>
<feature type="region of interest" description="Disordered" evidence="1">
    <location>
        <begin position="350"/>
        <end position="441"/>
    </location>
</feature>
<feature type="compositionally biased region" description="Acidic residues" evidence="1">
    <location>
        <begin position="644"/>
        <end position="653"/>
    </location>
</feature>
<reference evidence="2 3" key="1">
    <citation type="submission" date="2019-06" db="EMBL/GenBank/DDBJ databases">
        <authorList>
            <person name="Palmer J.M."/>
        </authorList>
    </citation>
    <scope>NUCLEOTIDE SEQUENCE [LARGE SCALE GENOMIC DNA]</scope>
    <source>
        <strain evidence="2 3">TWF102</strain>
    </source>
</reference>
<dbReference type="EMBL" id="WIQW01000001">
    <property type="protein sequence ID" value="KAF3113536.1"/>
    <property type="molecule type" value="Genomic_DNA"/>
</dbReference>
<evidence type="ECO:0000313" key="2">
    <source>
        <dbReference type="EMBL" id="KAF3113536.1"/>
    </source>
</evidence>
<comment type="caution">
    <text evidence="2">The sequence shown here is derived from an EMBL/GenBank/DDBJ whole genome shotgun (WGS) entry which is preliminary data.</text>
</comment>
<dbReference type="AlphaFoldDB" id="A0A7C8NNK3"/>
<feature type="compositionally biased region" description="Basic and acidic residues" evidence="1">
    <location>
        <begin position="665"/>
        <end position="679"/>
    </location>
</feature>
<evidence type="ECO:0000256" key="1">
    <source>
        <dbReference type="SAM" id="MobiDB-lite"/>
    </source>
</evidence>
<sequence length="691" mass="78732">MAYTRSGSGSGSTPGAKTRSRRKQQGVGRSAGNADENDTGAEDTNEEEGSGAGGSDAENTGAGEADAEGADAGKKPSSYDKRAIIFPEAVLNRQGEVDRDMEMKLIEELNEVLGMYKREDIMTLRPLRTFLSKLKKQKCRGAFLMRCFRICSERIEAKHFYTGSDDELWRSVTVDVSNTNKKNFDFDIDAQLRYAAYRKTLKEYCDALNNENTAFMENPVVLSTFKEYQIISIYKSSFGVVVEDSDKLLCERDISILATLQADGTWANTDWDQTLNLFLREAKRGDTLKQNRSEEQWKKRLVGQIQKRKQAQETKGKKWQKGDRNSIQAIKDNFNLLDQMEIEDEDYEMGFEDEGNDDGAQRGEASGPADANKESSDHSEETPQEVPQEKTQKKPQETPQEKAQEKPQEKPQDKSQKKPSFKSSREKSSPEPWPKFDPSNEFVLVDDGEDMIVKLGERVVPEYLLKGIPQARRYDTGQIILAIGPRKSAIHRIVRASECNIDSEVLDKLPGLGPKTRRAGLPEFQTKLHGIVGVAFVDSMFEGVEAINPEKRRKGFRMPLTYVCLKWKDEILTWEPRTDCKKLRMLKKTSKEWDQAIYESAKRFEHEHSRNAKDANLCDDRIKGNASYSGDRGREQEREQERQTDDDDDDDDEVWEILLDETKSVDRKSAPIKPSENRYKTMLTSSFWNRG</sequence>
<feature type="compositionally biased region" description="Basic and acidic residues" evidence="1">
    <location>
        <begin position="631"/>
        <end position="643"/>
    </location>
</feature>
<feature type="compositionally biased region" description="Low complexity" evidence="1">
    <location>
        <begin position="55"/>
        <end position="64"/>
    </location>
</feature>
<dbReference type="Proteomes" id="UP000475325">
    <property type="component" value="Unassembled WGS sequence"/>
</dbReference>
<feature type="region of interest" description="Disordered" evidence="1">
    <location>
        <begin position="665"/>
        <end position="691"/>
    </location>
</feature>
<feature type="region of interest" description="Disordered" evidence="1">
    <location>
        <begin position="300"/>
        <end position="326"/>
    </location>
</feature>
<proteinExistence type="predicted"/>
<evidence type="ECO:0000313" key="3">
    <source>
        <dbReference type="Proteomes" id="UP000475325"/>
    </source>
</evidence>
<organism evidence="2 3">
    <name type="scientific">Orbilia oligospora</name>
    <name type="common">Nematode-trapping fungus</name>
    <name type="synonym">Arthrobotrys oligospora</name>
    <dbReference type="NCBI Taxonomy" id="2813651"/>
    <lineage>
        <taxon>Eukaryota</taxon>
        <taxon>Fungi</taxon>
        <taxon>Dikarya</taxon>
        <taxon>Ascomycota</taxon>
        <taxon>Pezizomycotina</taxon>
        <taxon>Orbiliomycetes</taxon>
        <taxon>Orbiliales</taxon>
        <taxon>Orbiliaceae</taxon>
        <taxon>Orbilia</taxon>
    </lineage>
</organism>
<accession>A0A7C8NNK3</accession>
<protein>
    <submittedName>
        <fullName evidence="2">Uncharacterized protein</fullName>
    </submittedName>
</protein>
<gene>
    <name evidence="2" type="ORF">TWF102_000192</name>
</gene>